<dbReference type="EMBL" id="WEGH01000004">
    <property type="protein sequence ID" value="MQY08217.1"/>
    <property type="molecule type" value="Genomic_DNA"/>
</dbReference>
<dbReference type="GO" id="GO:0042781">
    <property type="term" value="F:3'-tRNA processing endoribonuclease activity"/>
    <property type="evidence" value="ECO:0007669"/>
    <property type="project" value="TreeGrafter"/>
</dbReference>
<dbReference type="InterPro" id="IPR036866">
    <property type="entry name" value="RibonucZ/Hydroxyglut_hydro"/>
</dbReference>
<sequence>MTGDLTLTLTVLGSATPYPSVDNPCSGYLMSHGTTRLWMDAGTGTLAELQRHTRLDELDGIWISHLHADHCADLLTAYYGALYADIELKEPIPLFAPPGTADRLAGFLTNGPARSPVESAFAVEELHDGHRTRLGDLSLTSRAVSHEMPAFALRVETPGASLTYSGDTSPCANLTALAANCDVLLCEADGPAPTPAHHTPEQAGETATAAGAAALLLTHVGRSLTPTEAITRAATRYQGPISYAAPGGVFPIGRTR</sequence>
<protein>
    <recommendedName>
        <fullName evidence="1">Metallo-beta-lactamase domain-containing protein</fullName>
    </recommendedName>
</protein>
<dbReference type="RefSeq" id="WP_153538885.1">
    <property type="nucleotide sequence ID" value="NZ_WEGH01000004.1"/>
</dbReference>
<dbReference type="AlphaFoldDB" id="A0A7K0C433"/>
<keyword evidence="3" id="KW-1185">Reference proteome</keyword>
<feature type="domain" description="Metallo-beta-lactamase" evidence="1">
    <location>
        <begin position="35"/>
        <end position="219"/>
    </location>
</feature>
<accession>A0A7K0C433</accession>
<dbReference type="Pfam" id="PF12706">
    <property type="entry name" value="Lactamase_B_2"/>
    <property type="match status" value="1"/>
</dbReference>
<gene>
    <name evidence="2" type="ORF">ACRB68_63230</name>
</gene>
<dbReference type="Proteomes" id="UP000487268">
    <property type="component" value="Unassembled WGS sequence"/>
</dbReference>
<evidence type="ECO:0000313" key="3">
    <source>
        <dbReference type="Proteomes" id="UP000487268"/>
    </source>
</evidence>
<dbReference type="Gene3D" id="3.60.15.10">
    <property type="entry name" value="Ribonuclease Z/Hydroxyacylglutathione hydrolase-like"/>
    <property type="match status" value="1"/>
</dbReference>
<organism evidence="2 3">
    <name type="scientific">Actinomadura macrotermitis</name>
    <dbReference type="NCBI Taxonomy" id="2585200"/>
    <lineage>
        <taxon>Bacteria</taxon>
        <taxon>Bacillati</taxon>
        <taxon>Actinomycetota</taxon>
        <taxon>Actinomycetes</taxon>
        <taxon>Streptosporangiales</taxon>
        <taxon>Thermomonosporaceae</taxon>
        <taxon>Actinomadura</taxon>
    </lineage>
</organism>
<dbReference type="CDD" id="cd07716">
    <property type="entry name" value="RNaseZ_short-form-like_MBL-fold"/>
    <property type="match status" value="1"/>
</dbReference>
<dbReference type="PANTHER" id="PTHR46018">
    <property type="entry name" value="ZINC PHOSPHODIESTERASE ELAC PROTEIN 1"/>
    <property type="match status" value="1"/>
</dbReference>
<evidence type="ECO:0000313" key="2">
    <source>
        <dbReference type="EMBL" id="MQY08217.1"/>
    </source>
</evidence>
<reference evidence="2 3" key="1">
    <citation type="submission" date="2019-10" db="EMBL/GenBank/DDBJ databases">
        <title>Actinomadura rubteroloni sp. nov. and Actinomadura macrotermitis sp. nov., isolated from the gut of fungus growing-termite Macrotermes natalensis.</title>
        <authorList>
            <person name="Benndorf R."/>
            <person name="Martin K."/>
            <person name="Kuefner M."/>
            <person name="De Beer W."/>
            <person name="Kaster A.-K."/>
            <person name="Vollmers J."/>
            <person name="Poulsen M."/>
            <person name="Beemelmanns C."/>
        </authorList>
    </citation>
    <scope>NUCLEOTIDE SEQUENCE [LARGE SCALE GENOMIC DNA]</scope>
    <source>
        <strain evidence="2 3">RB68</strain>
    </source>
</reference>
<comment type="caution">
    <text evidence="2">The sequence shown here is derived from an EMBL/GenBank/DDBJ whole genome shotgun (WGS) entry which is preliminary data.</text>
</comment>
<proteinExistence type="predicted"/>
<dbReference type="InterPro" id="IPR001279">
    <property type="entry name" value="Metallo-B-lactamas"/>
</dbReference>
<dbReference type="PANTHER" id="PTHR46018:SF4">
    <property type="entry name" value="METALLO-HYDROLASE YHFI-RELATED"/>
    <property type="match status" value="1"/>
</dbReference>
<name>A0A7K0C433_9ACTN</name>
<evidence type="ECO:0000259" key="1">
    <source>
        <dbReference type="Pfam" id="PF12706"/>
    </source>
</evidence>
<dbReference type="OrthoDB" id="9800940at2"/>
<dbReference type="SUPFAM" id="SSF56281">
    <property type="entry name" value="Metallo-hydrolase/oxidoreductase"/>
    <property type="match status" value="1"/>
</dbReference>